<feature type="region of interest" description="Disordered" evidence="1">
    <location>
        <begin position="1"/>
        <end position="43"/>
    </location>
</feature>
<accession>A0A1K0IDD4</accession>
<evidence type="ECO:0000313" key="2">
    <source>
        <dbReference type="EMBL" id="SCU75178.1"/>
    </source>
</evidence>
<protein>
    <submittedName>
        <fullName evidence="2">Uncharacterized protein</fullName>
    </submittedName>
</protein>
<dbReference type="EMBL" id="FMSH01000142">
    <property type="protein sequence ID" value="SCU75178.1"/>
    <property type="molecule type" value="Genomic_DNA"/>
</dbReference>
<organism evidence="2">
    <name type="scientific">Cupriavidus necator</name>
    <name type="common">Alcaligenes eutrophus</name>
    <name type="synonym">Ralstonia eutropha</name>
    <dbReference type="NCBI Taxonomy" id="106590"/>
    <lineage>
        <taxon>Bacteria</taxon>
        <taxon>Pseudomonadati</taxon>
        <taxon>Pseudomonadota</taxon>
        <taxon>Betaproteobacteria</taxon>
        <taxon>Burkholderiales</taxon>
        <taxon>Burkholderiaceae</taxon>
        <taxon>Cupriavidus</taxon>
    </lineage>
</organism>
<dbReference type="AlphaFoldDB" id="A0A1K0IDD4"/>
<name>A0A1K0IDD4_CUPNE</name>
<evidence type="ECO:0000256" key="1">
    <source>
        <dbReference type="SAM" id="MobiDB-lite"/>
    </source>
</evidence>
<proteinExistence type="predicted"/>
<gene>
    <name evidence="2" type="ORF">CNECB9_2260068</name>
</gene>
<sequence length="91" mass="9986">MAGESGTVAPAMPRNLSRHDRTLKRPLYSADASDAASNPGEPPAQDNVCVTVVSACKHQCALNNQYAMDLCFFLQIDWRLRHIIGFQQIGV</sequence>
<reference evidence="2" key="1">
    <citation type="submission" date="2016-09" db="EMBL/GenBank/DDBJ databases">
        <authorList>
            <person name="Capua I."/>
            <person name="De Benedictis P."/>
            <person name="Joannis T."/>
            <person name="Lombin L.H."/>
            <person name="Cattoli G."/>
        </authorList>
    </citation>
    <scope>NUCLEOTIDE SEQUENCE</scope>
    <source>
        <strain evidence="2">B9</strain>
    </source>
</reference>